<protein>
    <recommendedName>
        <fullName evidence="4">Outer membrane protein beta-barrel domain-containing protein</fullName>
    </recommendedName>
</protein>
<comment type="caution">
    <text evidence="2">The sequence shown here is derived from an EMBL/GenBank/DDBJ whole genome shotgun (WGS) entry which is preliminary data.</text>
</comment>
<evidence type="ECO:0000313" key="2">
    <source>
        <dbReference type="EMBL" id="MET3731329.1"/>
    </source>
</evidence>
<keyword evidence="1" id="KW-0732">Signal</keyword>
<evidence type="ECO:0000313" key="3">
    <source>
        <dbReference type="Proteomes" id="UP001549146"/>
    </source>
</evidence>
<dbReference type="Proteomes" id="UP001549146">
    <property type="component" value="Unassembled WGS sequence"/>
</dbReference>
<sequence>MKSIFYSFFLFLLSLNVFSQEKATDIFSVKAGLIGAWIGYEKSLSENFTLSGEIGYEGGFFGGEAWKDNFSYVLTSTFSIDGKYYYNFDRRIEKDKNTIHNAANYIGLEMQYVPDFGTISGTDNVEVVPSLSVYSKYGLKRNLSNHINFEFALGPGYRWADNGSSGFTVGLDLRFGYNF</sequence>
<gene>
    <name evidence="2" type="ORF">ABID46_000898</name>
</gene>
<proteinExistence type="predicted"/>
<accession>A0ABV2LRX8</accession>
<feature type="signal peptide" evidence="1">
    <location>
        <begin position="1"/>
        <end position="19"/>
    </location>
</feature>
<feature type="chain" id="PRO_5046003781" description="Outer membrane protein beta-barrel domain-containing protein" evidence="1">
    <location>
        <begin position="20"/>
        <end position="179"/>
    </location>
</feature>
<organism evidence="2 3">
    <name type="scientific">Moheibacter stercoris</name>
    <dbReference type="NCBI Taxonomy" id="1628251"/>
    <lineage>
        <taxon>Bacteria</taxon>
        <taxon>Pseudomonadati</taxon>
        <taxon>Bacteroidota</taxon>
        <taxon>Flavobacteriia</taxon>
        <taxon>Flavobacteriales</taxon>
        <taxon>Weeksellaceae</taxon>
        <taxon>Moheibacter</taxon>
    </lineage>
</organism>
<name>A0ABV2LRX8_9FLAO</name>
<evidence type="ECO:0000256" key="1">
    <source>
        <dbReference type="SAM" id="SignalP"/>
    </source>
</evidence>
<dbReference type="EMBL" id="JBEPMO010000004">
    <property type="protein sequence ID" value="MET3731329.1"/>
    <property type="molecule type" value="Genomic_DNA"/>
</dbReference>
<reference evidence="2 3" key="1">
    <citation type="submission" date="2024-06" db="EMBL/GenBank/DDBJ databases">
        <title>Genomic Encyclopedia of Type Strains, Phase IV (KMG-IV): sequencing the most valuable type-strain genomes for metagenomic binning, comparative biology and taxonomic classification.</title>
        <authorList>
            <person name="Goeker M."/>
        </authorList>
    </citation>
    <scope>NUCLEOTIDE SEQUENCE [LARGE SCALE GENOMIC DNA]</scope>
    <source>
        <strain evidence="2 3">DSM 29388</strain>
    </source>
</reference>
<dbReference type="RefSeq" id="WP_354507489.1">
    <property type="nucleotide sequence ID" value="NZ_JBEPMO010000004.1"/>
</dbReference>
<keyword evidence="3" id="KW-1185">Reference proteome</keyword>
<evidence type="ECO:0008006" key="4">
    <source>
        <dbReference type="Google" id="ProtNLM"/>
    </source>
</evidence>